<accession>A0AAW0B1Z7</accession>
<proteinExistence type="predicted"/>
<reference evidence="1 2" key="1">
    <citation type="journal article" date="2024" name="J Genomics">
        <title>Draft genome sequencing and assembly of Favolaschia claudopus CIRM-BRFM 2984 isolated from oak limbs.</title>
        <authorList>
            <person name="Navarro D."/>
            <person name="Drula E."/>
            <person name="Chaduli D."/>
            <person name="Cazenave R."/>
            <person name="Ahrendt S."/>
            <person name="Wang J."/>
            <person name="Lipzen A."/>
            <person name="Daum C."/>
            <person name="Barry K."/>
            <person name="Grigoriev I.V."/>
            <person name="Favel A."/>
            <person name="Rosso M.N."/>
            <person name="Martin F."/>
        </authorList>
    </citation>
    <scope>NUCLEOTIDE SEQUENCE [LARGE SCALE GENOMIC DNA]</scope>
    <source>
        <strain evidence="1 2">CIRM-BRFM 2984</strain>
    </source>
</reference>
<evidence type="ECO:0000313" key="1">
    <source>
        <dbReference type="EMBL" id="KAK7019252.1"/>
    </source>
</evidence>
<sequence length="197" mass="21318">MDFPTLLFSSYHVEISVDITLQQQQVPGIGIPGKVLVAQITEKLAVIMVGALGHEQPLLSLVDWRAPSYEVQPASSSVLFHFANIQPVGTLSHSIGIGEPCSFSVRVALDQTTFWKFAYLVVKPLAPSPDIVAEVQTNLAHIGQMLEYFKFHNGQDDLTQDNGPVAAVAAVEGEAPPDYRAIGEQLLFHIGVNDGVT</sequence>
<dbReference type="AlphaFoldDB" id="A0AAW0B1Z7"/>
<protein>
    <submittedName>
        <fullName evidence="1">Uncharacterized protein</fullName>
    </submittedName>
</protein>
<organism evidence="1 2">
    <name type="scientific">Favolaschia claudopus</name>
    <dbReference type="NCBI Taxonomy" id="2862362"/>
    <lineage>
        <taxon>Eukaryota</taxon>
        <taxon>Fungi</taxon>
        <taxon>Dikarya</taxon>
        <taxon>Basidiomycota</taxon>
        <taxon>Agaricomycotina</taxon>
        <taxon>Agaricomycetes</taxon>
        <taxon>Agaricomycetidae</taxon>
        <taxon>Agaricales</taxon>
        <taxon>Marasmiineae</taxon>
        <taxon>Mycenaceae</taxon>
        <taxon>Favolaschia</taxon>
    </lineage>
</organism>
<evidence type="ECO:0000313" key="2">
    <source>
        <dbReference type="Proteomes" id="UP001362999"/>
    </source>
</evidence>
<dbReference type="Proteomes" id="UP001362999">
    <property type="component" value="Unassembled WGS sequence"/>
</dbReference>
<dbReference type="EMBL" id="JAWWNJ010000044">
    <property type="protein sequence ID" value="KAK7019252.1"/>
    <property type="molecule type" value="Genomic_DNA"/>
</dbReference>
<keyword evidence="2" id="KW-1185">Reference proteome</keyword>
<gene>
    <name evidence="1" type="ORF">R3P38DRAFT_2783092</name>
</gene>
<comment type="caution">
    <text evidence="1">The sequence shown here is derived from an EMBL/GenBank/DDBJ whole genome shotgun (WGS) entry which is preliminary data.</text>
</comment>
<name>A0AAW0B1Z7_9AGAR</name>